<evidence type="ECO:0000256" key="1">
    <source>
        <dbReference type="SAM" id="MobiDB-lite"/>
    </source>
</evidence>
<feature type="compositionally biased region" description="Polar residues" evidence="1">
    <location>
        <begin position="74"/>
        <end position="94"/>
    </location>
</feature>
<protein>
    <submittedName>
        <fullName evidence="2">CACTA en-spm transposon protein</fullName>
    </submittedName>
</protein>
<gene>
    <name evidence="2" type="ORF">E5676_scaffold208G001420</name>
</gene>
<evidence type="ECO:0000313" key="3">
    <source>
        <dbReference type="Proteomes" id="UP000321947"/>
    </source>
</evidence>
<reference evidence="2 3" key="1">
    <citation type="submission" date="2019-08" db="EMBL/GenBank/DDBJ databases">
        <title>Draft genome sequences of two oriental melons (Cucumis melo L. var makuwa).</title>
        <authorList>
            <person name="Kwon S.-Y."/>
        </authorList>
    </citation>
    <scope>NUCLEOTIDE SEQUENCE [LARGE SCALE GENOMIC DNA]</scope>
    <source>
        <strain evidence="3">cv. Chang Bougi</strain>
        <tissue evidence="2">Leaf</tissue>
    </source>
</reference>
<proteinExistence type="predicted"/>
<accession>A0A5D3E1B0</accession>
<comment type="caution">
    <text evidence="2">The sequence shown here is derived from an EMBL/GenBank/DDBJ whole genome shotgun (WGS) entry which is preliminary data.</text>
</comment>
<organism evidence="2 3">
    <name type="scientific">Cucumis melo var. makuwa</name>
    <name type="common">Oriental melon</name>
    <dbReference type="NCBI Taxonomy" id="1194695"/>
    <lineage>
        <taxon>Eukaryota</taxon>
        <taxon>Viridiplantae</taxon>
        <taxon>Streptophyta</taxon>
        <taxon>Embryophyta</taxon>
        <taxon>Tracheophyta</taxon>
        <taxon>Spermatophyta</taxon>
        <taxon>Magnoliopsida</taxon>
        <taxon>eudicotyledons</taxon>
        <taxon>Gunneridae</taxon>
        <taxon>Pentapetalae</taxon>
        <taxon>rosids</taxon>
        <taxon>fabids</taxon>
        <taxon>Cucurbitales</taxon>
        <taxon>Cucurbitaceae</taxon>
        <taxon>Benincaseae</taxon>
        <taxon>Cucumis</taxon>
    </lineage>
</organism>
<feature type="region of interest" description="Disordered" evidence="1">
    <location>
        <begin position="1"/>
        <end position="26"/>
    </location>
</feature>
<feature type="compositionally biased region" description="Basic and acidic residues" evidence="1">
    <location>
        <begin position="1"/>
        <end position="21"/>
    </location>
</feature>
<evidence type="ECO:0000313" key="2">
    <source>
        <dbReference type="EMBL" id="TYK29887.1"/>
    </source>
</evidence>
<dbReference type="Proteomes" id="UP000321947">
    <property type="component" value="Unassembled WGS sequence"/>
</dbReference>
<name>A0A5D3E1B0_CUCMM</name>
<dbReference type="EMBL" id="SSTD01001237">
    <property type="protein sequence ID" value="TYK29887.1"/>
    <property type="molecule type" value="Genomic_DNA"/>
</dbReference>
<feature type="region of interest" description="Disordered" evidence="1">
    <location>
        <begin position="74"/>
        <end position="101"/>
    </location>
</feature>
<dbReference type="AlphaFoldDB" id="A0A5D3E1B0"/>
<sequence>MENRNREGKREEKPRGEKRESSSSFRFSPPSLAAVLAAIQPPSATLAIMSYRRSNFMETDDMFLQFEDNLDNNIAGGSSSVGDNTESSSQQATPTPRRRAQSRLLELERHAIGVCVRKTFSVRCLKWADVGREYIKVVKGDLQRLFVPDFYDQAMNRFVEHQMLTTFKEFRADCHRHFKKYSDLEDARTNPPNALVGRDED</sequence>